<dbReference type="GO" id="GO:0004803">
    <property type="term" value="F:transposase activity"/>
    <property type="evidence" value="ECO:0007669"/>
    <property type="project" value="InterPro"/>
</dbReference>
<reference evidence="2 3" key="1">
    <citation type="journal article" date="2016" name="Nat. Commun.">
        <title>Thousands of microbial genomes shed light on interconnected biogeochemical processes in an aquifer system.</title>
        <authorList>
            <person name="Anantharaman K."/>
            <person name="Brown C.T."/>
            <person name="Hug L.A."/>
            <person name="Sharon I."/>
            <person name="Castelle C.J."/>
            <person name="Probst A.J."/>
            <person name="Thomas B.C."/>
            <person name="Singh A."/>
            <person name="Wilkins M.J."/>
            <person name="Karaoz U."/>
            <person name="Brodie E.L."/>
            <person name="Williams K.H."/>
            <person name="Hubbard S.S."/>
            <person name="Banfield J.F."/>
        </authorList>
    </citation>
    <scope>NUCLEOTIDE SEQUENCE [LARGE SCALE GENOMIC DNA]</scope>
</reference>
<dbReference type="AlphaFoldDB" id="A0A1F5WZU6"/>
<dbReference type="SMART" id="SM01321">
    <property type="entry name" value="Y1_Tnp"/>
    <property type="match status" value="1"/>
</dbReference>
<dbReference type="GO" id="GO:0003677">
    <property type="term" value="F:DNA binding"/>
    <property type="evidence" value="ECO:0007669"/>
    <property type="project" value="InterPro"/>
</dbReference>
<dbReference type="PANTHER" id="PTHR34322">
    <property type="entry name" value="TRANSPOSASE, Y1_TNP DOMAIN-CONTAINING"/>
    <property type="match status" value="1"/>
</dbReference>
<comment type="caution">
    <text evidence="2">The sequence shown here is derived from an EMBL/GenBank/DDBJ whole genome shotgun (WGS) entry which is preliminary data.</text>
</comment>
<gene>
    <name evidence="2" type="ORF">A2930_01165</name>
</gene>
<organism evidence="2 3">
    <name type="scientific">Candidatus Giovannonibacteria bacterium RIFCSPLOWO2_01_FULL_45_34</name>
    <dbReference type="NCBI Taxonomy" id="1798351"/>
    <lineage>
        <taxon>Bacteria</taxon>
        <taxon>Candidatus Giovannoniibacteriota</taxon>
    </lineage>
</organism>
<dbReference type="Pfam" id="PF01797">
    <property type="entry name" value="Y1_Tnp"/>
    <property type="match status" value="1"/>
</dbReference>
<evidence type="ECO:0000259" key="1">
    <source>
        <dbReference type="SMART" id="SM01321"/>
    </source>
</evidence>
<proteinExistence type="predicted"/>
<dbReference type="STRING" id="1798351.A2930_01165"/>
<dbReference type="EMBL" id="MFID01000016">
    <property type="protein sequence ID" value="OGF81160.1"/>
    <property type="molecule type" value="Genomic_DNA"/>
</dbReference>
<name>A0A1F5WZU6_9BACT</name>
<protein>
    <recommendedName>
        <fullName evidence="1">Transposase IS200-like domain-containing protein</fullName>
    </recommendedName>
</protein>
<feature type="domain" description="Transposase IS200-like" evidence="1">
    <location>
        <begin position="7"/>
        <end position="151"/>
    </location>
</feature>
<dbReference type="Gene3D" id="3.30.70.1290">
    <property type="entry name" value="Transposase IS200-like"/>
    <property type="match status" value="1"/>
</dbReference>
<evidence type="ECO:0000313" key="3">
    <source>
        <dbReference type="Proteomes" id="UP000178114"/>
    </source>
</evidence>
<sequence>MKNKGFGEGEYFHIYNRGVEKRLIFMDDKDRWRFMTLLFVMQGDCVINQINRVVSLVEHRRLDNEIFEDILAMPYVELVSFCLMPNHFHFILKEMKEGGISKFMQRLLDAYTKYFNIRHERTGHLFGGRFQSVHIDTDEYLNHLSAYIHLNPWGLKEWRGKEIQYPWSSFMDYTGENRWDKFLNPSIVMDKFSGAEYKSFVEETPIKKLRDQLDSAYLID</sequence>
<evidence type="ECO:0000313" key="2">
    <source>
        <dbReference type="EMBL" id="OGF81160.1"/>
    </source>
</evidence>
<dbReference type="InterPro" id="IPR002686">
    <property type="entry name" value="Transposase_17"/>
</dbReference>
<dbReference type="Proteomes" id="UP000178114">
    <property type="component" value="Unassembled WGS sequence"/>
</dbReference>
<dbReference type="PANTHER" id="PTHR34322:SF2">
    <property type="entry name" value="TRANSPOSASE IS200-LIKE DOMAIN-CONTAINING PROTEIN"/>
    <property type="match status" value="1"/>
</dbReference>
<dbReference type="GO" id="GO:0006313">
    <property type="term" value="P:DNA transposition"/>
    <property type="evidence" value="ECO:0007669"/>
    <property type="project" value="InterPro"/>
</dbReference>
<accession>A0A1F5WZU6</accession>
<dbReference type="SUPFAM" id="SSF143422">
    <property type="entry name" value="Transposase IS200-like"/>
    <property type="match status" value="1"/>
</dbReference>
<dbReference type="InterPro" id="IPR036515">
    <property type="entry name" value="Transposase_17_sf"/>
</dbReference>